<accession>A0AAC9KFA3</accession>
<dbReference type="SUPFAM" id="SSF48576">
    <property type="entry name" value="Terpenoid synthases"/>
    <property type="match status" value="1"/>
</dbReference>
<keyword evidence="1" id="KW-0808">Transferase</keyword>
<dbReference type="NCBIfam" id="TIGR03464">
    <property type="entry name" value="HpnC"/>
    <property type="match status" value="1"/>
</dbReference>
<dbReference type="InterPro" id="IPR008949">
    <property type="entry name" value="Isoprenoid_synthase_dom_sf"/>
</dbReference>
<reference evidence="2" key="1">
    <citation type="submission" date="2016-11" db="EMBL/GenBank/DDBJ databases">
        <title>Comparative genomic and phenotypic analysis of Granulibacter bethesdensis clinical isolates from patients with chronic granulomatous disease.</title>
        <authorList>
            <person name="Zarember K.A."/>
            <person name="Porcella S.F."/>
            <person name="Chu J."/>
            <person name="Ding L."/>
            <person name="Dahlstrom E."/>
            <person name="Barbian K."/>
            <person name="Martens C."/>
            <person name="Sykora L."/>
            <person name="Kramer S."/>
            <person name="Pettinato A.M."/>
            <person name="Hong H."/>
            <person name="Wald G."/>
            <person name="Berg L.J."/>
            <person name="Rogge L.S."/>
            <person name="Greenberg D.E."/>
            <person name="Falcone E.L."/>
            <person name="Neves J.F."/>
            <person name="Simoes M.J."/>
            <person name="Casal M."/>
            <person name="Rodriguez-Lopez F.C."/>
            <person name="Zelazny A."/>
            <person name="Gallin J.I."/>
            <person name="Holland S.M."/>
        </authorList>
    </citation>
    <scope>NUCLEOTIDE SEQUENCE [LARGE SCALE GENOMIC DNA]</scope>
    <source>
        <strain evidence="2">NIH9.1</strain>
    </source>
</reference>
<name>A0AAC9KFA3_9PROT</name>
<organism evidence="1 2">
    <name type="scientific">Granulibacter bethesdensis</name>
    <dbReference type="NCBI Taxonomy" id="364410"/>
    <lineage>
        <taxon>Bacteria</taxon>
        <taxon>Pseudomonadati</taxon>
        <taxon>Pseudomonadota</taxon>
        <taxon>Alphaproteobacteria</taxon>
        <taxon>Acetobacterales</taxon>
        <taxon>Acetobacteraceae</taxon>
        <taxon>Granulibacter</taxon>
    </lineage>
</organism>
<sequence>MEKPRLYGACRMSASLTEDVPVETWSGKDQGDENFPVSRIVRRKWRPHVNAYYAFARNADDIADNPDLSANEKISRLDLMEAVLLGHADHGSPTASRLRDSLAETGINRAHATDLLVAFRRDAIKHRYDSWDELIDYCRYSAMPVGRYMLDLHGESRQTYPSSDALCASLQVLNHLQDCGKDLASLDRCYLPADILDANGARIADLRRSSCSLPLRQVLDDLLNRTERLNVEAAPLPGLTADRWLRVNVAIIHRLAERLAQRLRHGDPLARRVKLRGIDIALSLFQGLRAL</sequence>
<dbReference type="GO" id="GO:0004311">
    <property type="term" value="F:geranylgeranyl diphosphate synthase activity"/>
    <property type="evidence" value="ECO:0007669"/>
    <property type="project" value="InterPro"/>
</dbReference>
<evidence type="ECO:0000313" key="2">
    <source>
        <dbReference type="Proteomes" id="UP000182373"/>
    </source>
</evidence>
<dbReference type="InterPro" id="IPR017827">
    <property type="entry name" value="HSQ_synthase_HpnC"/>
</dbReference>
<dbReference type="InterPro" id="IPR002060">
    <property type="entry name" value="Squ/phyt_synthse"/>
</dbReference>
<dbReference type="EMBL" id="CP018191">
    <property type="protein sequence ID" value="APH55298.1"/>
    <property type="molecule type" value="Genomic_DNA"/>
</dbReference>
<evidence type="ECO:0000313" key="1">
    <source>
        <dbReference type="EMBL" id="APH55298.1"/>
    </source>
</evidence>
<protein>
    <submittedName>
        <fullName evidence="1">Farnesyl-diphosphate farnesyltransferase</fullName>
        <ecNumber evidence="1">2.5.1.21</ecNumber>
    </submittedName>
</protein>
<dbReference type="SFLD" id="SFLDG01018">
    <property type="entry name" value="Squalene/Phytoene_Synthase_Lik"/>
    <property type="match status" value="1"/>
</dbReference>
<dbReference type="PANTHER" id="PTHR31480">
    <property type="entry name" value="BIFUNCTIONAL LYCOPENE CYCLASE/PHYTOENE SYNTHASE"/>
    <property type="match status" value="1"/>
</dbReference>
<dbReference type="SFLD" id="SFLDS00005">
    <property type="entry name" value="Isoprenoid_Synthase_Type_I"/>
    <property type="match status" value="1"/>
</dbReference>
<dbReference type="Pfam" id="PF00494">
    <property type="entry name" value="SQS_PSY"/>
    <property type="match status" value="1"/>
</dbReference>
<dbReference type="AlphaFoldDB" id="A0AAC9KFA3"/>
<gene>
    <name evidence="1" type="ORF">GbCGDNIH9_1980</name>
</gene>
<dbReference type="GO" id="GO:0051996">
    <property type="term" value="F:squalene synthase [NAD(P)H] activity"/>
    <property type="evidence" value="ECO:0007669"/>
    <property type="project" value="UniProtKB-EC"/>
</dbReference>
<dbReference type="Gene3D" id="1.10.600.10">
    <property type="entry name" value="Farnesyl Diphosphate Synthase"/>
    <property type="match status" value="1"/>
</dbReference>
<dbReference type="EC" id="2.5.1.21" evidence="1"/>
<dbReference type="Proteomes" id="UP000182373">
    <property type="component" value="Chromosome"/>
</dbReference>
<proteinExistence type="predicted"/>